<proteinExistence type="predicted"/>
<protein>
    <recommendedName>
        <fullName evidence="4">BZIP domain-containing protein</fullName>
    </recommendedName>
</protein>
<evidence type="ECO:0000256" key="1">
    <source>
        <dbReference type="SAM" id="MobiDB-lite"/>
    </source>
</evidence>
<evidence type="ECO:0008006" key="4">
    <source>
        <dbReference type="Google" id="ProtNLM"/>
    </source>
</evidence>
<dbReference type="VEuPathDB" id="FungiDB:BTJ68_09581"/>
<dbReference type="OrthoDB" id="2590011at2759"/>
<dbReference type="Gene3D" id="1.20.5.170">
    <property type="match status" value="1"/>
</dbReference>
<feature type="compositionally biased region" description="Polar residues" evidence="1">
    <location>
        <begin position="1"/>
        <end position="16"/>
    </location>
</feature>
<gene>
    <name evidence="2" type="ORF">D0859_12250</name>
</gene>
<dbReference type="Proteomes" id="UP000281677">
    <property type="component" value="Unassembled WGS sequence"/>
</dbReference>
<dbReference type="SUPFAM" id="SSF57959">
    <property type="entry name" value="Leucine zipper domain"/>
    <property type="match status" value="1"/>
</dbReference>
<name>A0A3M7IDV4_HORWE</name>
<reference evidence="2 3" key="1">
    <citation type="journal article" date="2018" name="BMC Genomics">
        <title>Genomic evidence for intraspecific hybridization in a clonal and extremely halotolerant yeast.</title>
        <authorList>
            <person name="Gostincar C."/>
            <person name="Stajich J.E."/>
            <person name="Zupancic J."/>
            <person name="Zalar P."/>
            <person name="Gunde-Cimerman N."/>
        </authorList>
    </citation>
    <scope>NUCLEOTIDE SEQUENCE [LARGE SCALE GENOMIC DNA]</scope>
    <source>
        <strain evidence="2 3">EXF-120</strain>
    </source>
</reference>
<organism evidence="2 3">
    <name type="scientific">Hortaea werneckii</name>
    <name type="common">Black yeast</name>
    <name type="synonym">Cladosporium werneckii</name>
    <dbReference type="NCBI Taxonomy" id="91943"/>
    <lineage>
        <taxon>Eukaryota</taxon>
        <taxon>Fungi</taxon>
        <taxon>Dikarya</taxon>
        <taxon>Ascomycota</taxon>
        <taxon>Pezizomycotina</taxon>
        <taxon>Dothideomycetes</taxon>
        <taxon>Dothideomycetidae</taxon>
        <taxon>Mycosphaerellales</taxon>
        <taxon>Teratosphaeriaceae</taxon>
        <taxon>Hortaea</taxon>
    </lineage>
</organism>
<evidence type="ECO:0000313" key="2">
    <source>
        <dbReference type="EMBL" id="RMZ23701.1"/>
    </source>
</evidence>
<sequence length="429" mass="47051">MASSNGSETSKHSSSPGPRIASGFKSWLKTKATIKKNIEFVQEDPGSTTQSIQVIVWVFLVQVADVTAGNGGFPNVIKSQNNAHIQHSSEESGLLQSPAAHRRRQVYRALKRHRDRKADYVQSLEAEIARLRHLDTVVNNEKGVLEHQNQAMKGFLASHNLDEGLANKHVNISSGSRSDPSTVRSDATVDVRYDAEFEGHERTFLDVEEDYTDSNSGKEALKSLPSIPNSLGDSTESWKALDFILALEWPCRNHIHHHAINPLPAQNGVESASEPSHNHALTATQTVYSCALSPPPSHAAGKTMRWHLPYSEIEKYVKHSTGNPGKAARDSKSQTRLTNSRRLITLSSQLPVNDDMMTPAQIYSTICLEIPLLSSENSSRGRIMEALKVPLSQKVSCFGFGAALPAVDFYAVFDSVMTAMSETSTTPGQ</sequence>
<comment type="caution">
    <text evidence="2">The sequence shown here is derived from an EMBL/GenBank/DDBJ whole genome shotgun (WGS) entry which is preliminary data.</text>
</comment>
<dbReference type="GO" id="GO:0003700">
    <property type="term" value="F:DNA-binding transcription factor activity"/>
    <property type="evidence" value="ECO:0007669"/>
    <property type="project" value="InterPro"/>
</dbReference>
<feature type="region of interest" description="Disordered" evidence="1">
    <location>
        <begin position="1"/>
        <end position="22"/>
    </location>
</feature>
<dbReference type="CDD" id="cd14688">
    <property type="entry name" value="bZIP_YAP"/>
    <property type="match status" value="1"/>
</dbReference>
<evidence type="ECO:0000313" key="3">
    <source>
        <dbReference type="Proteomes" id="UP000281677"/>
    </source>
</evidence>
<accession>A0A3M7IDV4</accession>
<dbReference type="EMBL" id="QWIT01000466">
    <property type="protein sequence ID" value="RMZ23701.1"/>
    <property type="molecule type" value="Genomic_DNA"/>
</dbReference>
<dbReference type="AlphaFoldDB" id="A0A3M7IDV4"/>
<dbReference type="InterPro" id="IPR046347">
    <property type="entry name" value="bZIP_sf"/>
</dbReference>